<organism evidence="2 3">
    <name type="scientific">Lachnellula arida</name>
    <dbReference type="NCBI Taxonomy" id="1316785"/>
    <lineage>
        <taxon>Eukaryota</taxon>
        <taxon>Fungi</taxon>
        <taxon>Dikarya</taxon>
        <taxon>Ascomycota</taxon>
        <taxon>Pezizomycotina</taxon>
        <taxon>Leotiomycetes</taxon>
        <taxon>Helotiales</taxon>
        <taxon>Lachnaceae</taxon>
        <taxon>Lachnellula</taxon>
    </lineage>
</organism>
<dbReference type="PANTHER" id="PTHR33365:SF6">
    <property type="entry name" value="OXIDASE USTYA"/>
    <property type="match status" value="1"/>
</dbReference>
<accession>A0A8T9B0K7</accession>
<comment type="caution">
    <text evidence="2">The sequence shown here is derived from an EMBL/GenBank/DDBJ whole genome shotgun (WGS) entry which is preliminary data.</text>
</comment>
<reference evidence="2 3" key="1">
    <citation type="submission" date="2018-05" db="EMBL/GenBank/DDBJ databases">
        <title>Whole genome sequencing for identification of molecular markers to develop diagnostic detection tools for the regulated plant pathogen Lachnellula willkommii.</title>
        <authorList>
            <person name="Giroux E."/>
            <person name="Bilodeau G."/>
        </authorList>
    </citation>
    <scope>NUCLEOTIDE SEQUENCE [LARGE SCALE GENOMIC DNA]</scope>
    <source>
        <strain evidence="2 3">CBS 203.66</strain>
    </source>
</reference>
<evidence type="ECO:0000313" key="3">
    <source>
        <dbReference type="Proteomes" id="UP000469559"/>
    </source>
</evidence>
<keyword evidence="3" id="KW-1185">Reference proteome</keyword>
<dbReference type="Pfam" id="PF11807">
    <property type="entry name" value="UstYa"/>
    <property type="match status" value="1"/>
</dbReference>
<name>A0A8T9B0K7_9HELO</name>
<sequence length="263" mass="30165">MLGSLKYKEFKEAIDPEDSTESGDGDALLSKTPQQSIQGSKFTSTFKLVLFASLVCNAILLFEMIYYPQRKCNAIDKKAPLTEFVELRTDILIPIGELEESLYDPVWNSPQMSDELGVVALSEDFIKHKNLPHAMRYPWDKDKHVYVLTFHHSIHCLRYLRQSVLESHTGRNQSMGLEHLSHCMNILREDMFCHADDTPRYTGRLHSQVGKDHPQAGIGQMRKCRDFNKLFEWSNEHSACYTDIGNGNPKDYFRKDCVSASKA</sequence>
<dbReference type="EMBL" id="QGMF01001259">
    <property type="protein sequence ID" value="TVY12841.1"/>
    <property type="molecule type" value="Genomic_DNA"/>
</dbReference>
<dbReference type="Proteomes" id="UP000469559">
    <property type="component" value="Unassembled WGS sequence"/>
</dbReference>
<protein>
    <submittedName>
        <fullName evidence="2">Phenylalanine aminomutase (L-beta-phenylalanine forming)</fullName>
    </submittedName>
</protein>
<comment type="similarity">
    <text evidence="1">Belongs to the ustYa family.</text>
</comment>
<dbReference type="OrthoDB" id="3687641at2759"/>
<dbReference type="PANTHER" id="PTHR33365">
    <property type="entry name" value="YALI0B05434P"/>
    <property type="match status" value="1"/>
</dbReference>
<dbReference type="InterPro" id="IPR021765">
    <property type="entry name" value="UstYa-like"/>
</dbReference>
<evidence type="ECO:0000256" key="1">
    <source>
        <dbReference type="ARBA" id="ARBA00035112"/>
    </source>
</evidence>
<gene>
    <name evidence="2" type="primary">cctP_2</name>
    <name evidence="2" type="ORF">LARI1_G009061</name>
</gene>
<dbReference type="AlphaFoldDB" id="A0A8T9B0K7"/>
<dbReference type="GO" id="GO:0043386">
    <property type="term" value="P:mycotoxin biosynthetic process"/>
    <property type="evidence" value="ECO:0007669"/>
    <property type="project" value="InterPro"/>
</dbReference>
<proteinExistence type="inferred from homology"/>
<evidence type="ECO:0000313" key="2">
    <source>
        <dbReference type="EMBL" id="TVY12841.1"/>
    </source>
</evidence>